<dbReference type="EMBL" id="CAMXCT020000117">
    <property type="protein sequence ID" value="CAL1127504.1"/>
    <property type="molecule type" value="Genomic_DNA"/>
</dbReference>
<accession>A0A9P1BIQ6</accession>
<dbReference type="EMBL" id="CAMXCT030000117">
    <property type="protein sequence ID" value="CAL4761441.1"/>
    <property type="molecule type" value="Genomic_DNA"/>
</dbReference>
<feature type="compositionally biased region" description="Polar residues" evidence="1">
    <location>
        <begin position="676"/>
        <end position="690"/>
    </location>
</feature>
<evidence type="ECO:0000313" key="4">
    <source>
        <dbReference type="Proteomes" id="UP001152797"/>
    </source>
</evidence>
<feature type="compositionally biased region" description="Gly residues" evidence="1">
    <location>
        <begin position="187"/>
        <end position="196"/>
    </location>
</feature>
<keyword evidence="4" id="KW-1185">Reference proteome</keyword>
<reference evidence="3 4" key="2">
    <citation type="submission" date="2024-05" db="EMBL/GenBank/DDBJ databases">
        <authorList>
            <person name="Chen Y."/>
            <person name="Shah S."/>
            <person name="Dougan E. K."/>
            <person name="Thang M."/>
            <person name="Chan C."/>
        </authorList>
    </citation>
    <scope>NUCLEOTIDE SEQUENCE [LARGE SCALE GENOMIC DNA]</scope>
</reference>
<feature type="compositionally biased region" description="Low complexity" evidence="1">
    <location>
        <begin position="173"/>
        <end position="186"/>
    </location>
</feature>
<comment type="caution">
    <text evidence="2">The sequence shown here is derived from an EMBL/GenBank/DDBJ whole genome shotgun (WGS) entry which is preliminary data.</text>
</comment>
<evidence type="ECO:0000313" key="2">
    <source>
        <dbReference type="EMBL" id="CAI3974129.1"/>
    </source>
</evidence>
<feature type="region of interest" description="Disordered" evidence="1">
    <location>
        <begin position="153"/>
        <end position="201"/>
    </location>
</feature>
<proteinExistence type="predicted"/>
<dbReference type="EMBL" id="CAMXCT010000117">
    <property type="protein sequence ID" value="CAI3974129.1"/>
    <property type="molecule type" value="Genomic_DNA"/>
</dbReference>
<gene>
    <name evidence="2" type="ORF">C1SCF055_LOCUS2559</name>
</gene>
<feature type="region of interest" description="Disordered" evidence="1">
    <location>
        <begin position="652"/>
        <end position="690"/>
    </location>
</feature>
<dbReference type="Proteomes" id="UP001152797">
    <property type="component" value="Unassembled WGS sequence"/>
</dbReference>
<organism evidence="2">
    <name type="scientific">Cladocopium goreaui</name>
    <dbReference type="NCBI Taxonomy" id="2562237"/>
    <lineage>
        <taxon>Eukaryota</taxon>
        <taxon>Sar</taxon>
        <taxon>Alveolata</taxon>
        <taxon>Dinophyceae</taxon>
        <taxon>Suessiales</taxon>
        <taxon>Symbiodiniaceae</taxon>
        <taxon>Cladocopium</taxon>
    </lineage>
</organism>
<feature type="compositionally biased region" description="Low complexity" evidence="1">
    <location>
        <begin position="652"/>
        <end position="675"/>
    </location>
</feature>
<protein>
    <submittedName>
        <fullName evidence="2">Uncharacterized protein</fullName>
    </submittedName>
</protein>
<evidence type="ECO:0000256" key="1">
    <source>
        <dbReference type="SAM" id="MobiDB-lite"/>
    </source>
</evidence>
<dbReference type="AlphaFoldDB" id="A0A9P1BIQ6"/>
<reference evidence="2" key="1">
    <citation type="submission" date="2022-10" db="EMBL/GenBank/DDBJ databases">
        <authorList>
            <person name="Chen Y."/>
            <person name="Dougan E. K."/>
            <person name="Chan C."/>
            <person name="Rhodes N."/>
            <person name="Thang M."/>
        </authorList>
    </citation>
    <scope>NUCLEOTIDE SEQUENCE</scope>
</reference>
<evidence type="ECO:0000313" key="3">
    <source>
        <dbReference type="EMBL" id="CAL4761441.1"/>
    </source>
</evidence>
<name>A0A9P1BIQ6_9DINO</name>
<sequence length="690" mass="75569">MEIRLLLDEKVLWAQSVAEMETNMALNYSVLLRSPSPDATVQVTFTQVPKPGWEESEPALIGSCSWKLAETGSLIKDVSLPNSKKKVGAVLRMRSIALGGGSTIASGLHERRSLHSEGRSWQVLGSSEAFQNLDGVTNFTKDQVSLMPAADETATLVPGARRPQSPERHPAHTTGGPRSTGPRSTGPGSGGPGSKGPGAAYSKMEVDDVSFYDSVSQVGARGPLGVKPRSNMTSASSVPQAYAGGAAMNASALCARFMVDIRIFEWTPQSVEEYLNSGQVPNGLPLDGQASVSALALGFDYSTNQYDNKSQIYNSAIWTKDQQLLATAVQEGLDYVLSQAAQLDELVRLGLRISRQWVYHILKGEMVWGPALAMWVSQRRPLKFKTRVQRGGFEIQELLPADDGDVDYYAHGNWYLSFLKDSLLQGRVWQGGPRSSVPRCLPANQTQERHAMDQEIENYNKGLLQTAFERVSLVPQTAGCFLRLRENTRPMYTLPQIIGQIYMQVCTDPHKFLSASALGLIGPPGTNAQTWWVAMDGWYYVLMSQVIGDGLSATADSIRWYKCGLNAASHDPTNLNEAVPDEGGRTLAISYHQYDGMTPRSSVMTVGTDGEVQTTMVLWFQKPPTQQGRRQQDRHLIRCVEVPTEIKEAMLARPNATAAASSRAPSAGAASRGRSQTPRRQSDQQWNQWS</sequence>